<dbReference type="InterPro" id="IPR036097">
    <property type="entry name" value="HisK_dim/P_sf"/>
</dbReference>
<evidence type="ECO:0000313" key="19">
    <source>
        <dbReference type="Proteomes" id="UP000232122"/>
    </source>
</evidence>
<dbReference type="Pfam" id="PF02518">
    <property type="entry name" value="HATPase_c"/>
    <property type="match status" value="1"/>
</dbReference>
<keyword evidence="4" id="KW-0145">Chemotaxis</keyword>
<dbReference type="SUPFAM" id="SSF50341">
    <property type="entry name" value="CheW-like"/>
    <property type="match status" value="1"/>
</dbReference>
<evidence type="ECO:0000313" key="18">
    <source>
        <dbReference type="EMBL" id="PJZ94199.1"/>
    </source>
</evidence>
<comment type="caution">
    <text evidence="18">The sequence shown here is derived from an EMBL/GenBank/DDBJ whole genome shotgun (WGS) entry which is preliminary data.</text>
</comment>
<reference evidence="18" key="1">
    <citation type="submission" date="2017-07" db="EMBL/GenBank/DDBJ databases">
        <title>Leptospira spp. isolated from tropical soils.</title>
        <authorList>
            <person name="Thibeaux R."/>
            <person name="Iraola G."/>
            <person name="Ferres I."/>
            <person name="Bierque E."/>
            <person name="Girault D."/>
            <person name="Soupe-Gilbert M.-E."/>
            <person name="Picardeau M."/>
            <person name="Goarant C."/>
        </authorList>
    </citation>
    <scope>NUCLEOTIDE SEQUENCE [LARGE SCALE GENOMIC DNA]</scope>
    <source>
        <strain evidence="18">ATI7-C-A5</strain>
    </source>
</reference>
<evidence type="ECO:0000259" key="14">
    <source>
        <dbReference type="PROSITE" id="PS50109"/>
    </source>
</evidence>
<dbReference type="SMART" id="SM00073">
    <property type="entry name" value="HPT"/>
    <property type="match status" value="1"/>
</dbReference>
<dbReference type="CDD" id="cd17905">
    <property type="entry name" value="CheC-like"/>
    <property type="match status" value="1"/>
</dbReference>
<keyword evidence="19" id="KW-1185">Reference proteome</keyword>
<evidence type="ECO:0000256" key="13">
    <source>
        <dbReference type="SAM" id="MobiDB-lite"/>
    </source>
</evidence>
<dbReference type="GO" id="GO:0000155">
    <property type="term" value="F:phosphorelay sensor kinase activity"/>
    <property type="evidence" value="ECO:0007669"/>
    <property type="project" value="InterPro"/>
</dbReference>
<dbReference type="SUPFAM" id="SSF55052">
    <property type="entry name" value="CheY-binding domain of CheA"/>
    <property type="match status" value="1"/>
</dbReference>
<dbReference type="InterPro" id="IPR051315">
    <property type="entry name" value="Bact_Chemotaxis_CheA"/>
</dbReference>
<dbReference type="InterPro" id="IPR037052">
    <property type="entry name" value="CheA-like_P2_sf"/>
</dbReference>
<protein>
    <recommendedName>
        <fullName evidence="3">Chemotaxis protein CheA</fullName>
        <ecNumber evidence="2">2.7.13.3</ecNumber>
    </recommendedName>
</protein>
<dbReference type="PRINTS" id="PR00344">
    <property type="entry name" value="BCTRLSENSOR"/>
</dbReference>
<dbReference type="GO" id="GO:0005737">
    <property type="term" value="C:cytoplasm"/>
    <property type="evidence" value="ECO:0007669"/>
    <property type="project" value="InterPro"/>
</dbReference>
<evidence type="ECO:0000256" key="12">
    <source>
        <dbReference type="SAM" id="Coils"/>
    </source>
</evidence>
<evidence type="ECO:0000313" key="17">
    <source>
        <dbReference type="EMBL" id="MDV6234557.1"/>
    </source>
</evidence>
<dbReference type="CDD" id="cd00088">
    <property type="entry name" value="HPT"/>
    <property type="match status" value="1"/>
</dbReference>
<keyword evidence="12" id="KW-0175">Coiled coil</keyword>
<accession>A0A2N0BNL4</accession>
<proteinExistence type="predicted"/>
<keyword evidence="8" id="KW-0418">Kinase</keyword>
<dbReference type="GO" id="GO:0005524">
    <property type="term" value="F:ATP binding"/>
    <property type="evidence" value="ECO:0007669"/>
    <property type="project" value="UniProtKB-KW"/>
</dbReference>
<evidence type="ECO:0000256" key="9">
    <source>
        <dbReference type="ARBA" id="ARBA00022840"/>
    </source>
</evidence>
<name>A0A2N0BCD1_9LEPT</name>
<reference evidence="17 19" key="2">
    <citation type="journal article" date="2018" name="Microb. Genom.">
        <title>Deciphering the unexplored Leptospira diversity from soils uncovers genomic evolution to virulence.</title>
        <authorList>
            <person name="Thibeaux R."/>
            <person name="Iraola G."/>
            <person name="Ferres I."/>
            <person name="Bierque E."/>
            <person name="Girault D."/>
            <person name="Soupe-Gilbert M.E."/>
            <person name="Picardeau M."/>
            <person name="Goarant C."/>
        </authorList>
    </citation>
    <scope>NUCLEOTIDE SEQUENCE [LARGE SCALE GENOMIC DNA]</scope>
    <source>
        <strain evidence="17 19">ATI7-C-A5</strain>
    </source>
</reference>
<dbReference type="Pfam" id="PF07194">
    <property type="entry name" value="P2"/>
    <property type="match status" value="1"/>
</dbReference>
<evidence type="ECO:0000256" key="11">
    <source>
        <dbReference type="PROSITE-ProRule" id="PRU00110"/>
    </source>
</evidence>
<dbReference type="SMART" id="SM00387">
    <property type="entry name" value="HATPase_c"/>
    <property type="match status" value="1"/>
</dbReference>
<feature type="domain" description="HPt" evidence="16">
    <location>
        <begin position="1"/>
        <end position="105"/>
    </location>
</feature>
<feature type="modified residue" description="Phosphohistidine" evidence="11">
    <location>
        <position position="48"/>
    </location>
</feature>
<keyword evidence="5 11" id="KW-0597">Phosphoprotein</keyword>
<dbReference type="PROSITE" id="PS50109">
    <property type="entry name" value="HIS_KIN"/>
    <property type="match status" value="1"/>
</dbReference>
<feature type="domain" description="Histidine kinase" evidence="14">
    <location>
        <begin position="382"/>
        <end position="586"/>
    </location>
</feature>
<dbReference type="Pfam" id="PF02895">
    <property type="entry name" value="H-kinase_dim"/>
    <property type="match status" value="1"/>
</dbReference>
<dbReference type="Gene3D" id="3.40.1550.10">
    <property type="entry name" value="CheC-like"/>
    <property type="match status" value="1"/>
</dbReference>
<dbReference type="InterPro" id="IPR036890">
    <property type="entry name" value="HATPase_C_sf"/>
</dbReference>
<evidence type="ECO:0000256" key="7">
    <source>
        <dbReference type="ARBA" id="ARBA00022741"/>
    </source>
</evidence>
<organism evidence="18">
    <name type="scientific">Leptospira ellisii</name>
    <dbReference type="NCBI Taxonomy" id="2023197"/>
    <lineage>
        <taxon>Bacteria</taxon>
        <taxon>Pseudomonadati</taxon>
        <taxon>Spirochaetota</taxon>
        <taxon>Spirochaetia</taxon>
        <taxon>Leptospirales</taxon>
        <taxon>Leptospiraceae</taxon>
        <taxon>Leptospira</taxon>
    </lineage>
</organism>
<dbReference type="InterPro" id="IPR004358">
    <property type="entry name" value="Sig_transdc_His_kin-like_C"/>
</dbReference>
<dbReference type="Pfam" id="PF01584">
    <property type="entry name" value="CheW"/>
    <property type="match status" value="1"/>
</dbReference>
<dbReference type="Gene3D" id="1.10.287.560">
    <property type="entry name" value="Histidine kinase CheA-like, homodimeric domain"/>
    <property type="match status" value="1"/>
</dbReference>
<dbReference type="InterPro" id="IPR002545">
    <property type="entry name" value="CheW-lke_dom"/>
</dbReference>
<dbReference type="InterPro" id="IPR008207">
    <property type="entry name" value="Sig_transdc_His_kin_Hpt_dom"/>
</dbReference>
<accession>A0A2N0BCD1</accession>
<feature type="region of interest" description="Disordered" evidence="13">
    <location>
        <begin position="131"/>
        <end position="190"/>
    </location>
</feature>
<keyword evidence="10" id="KW-0902">Two-component regulatory system</keyword>
<dbReference type="AlphaFoldDB" id="A0A2N0BCD1"/>
<evidence type="ECO:0000256" key="1">
    <source>
        <dbReference type="ARBA" id="ARBA00000085"/>
    </source>
</evidence>
<evidence type="ECO:0000256" key="5">
    <source>
        <dbReference type="ARBA" id="ARBA00022553"/>
    </source>
</evidence>
<dbReference type="Gene3D" id="3.30.565.10">
    <property type="entry name" value="Histidine kinase-like ATPase, C-terminal domain"/>
    <property type="match status" value="1"/>
</dbReference>
<dbReference type="CDD" id="cd16916">
    <property type="entry name" value="HATPase_CheA-like"/>
    <property type="match status" value="1"/>
</dbReference>
<gene>
    <name evidence="17" type="ORF">CH379_002810</name>
    <name evidence="18" type="ORF">CH379_03935</name>
</gene>
<dbReference type="SUPFAM" id="SSF103039">
    <property type="entry name" value="CheC-like"/>
    <property type="match status" value="1"/>
</dbReference>
<dbReference type="EMBL" id="NPEF01000024">
    <property type="protein sequence ID" value="PJZ94199.1"/>
    <property type="molecule type" value="Genomic_DNA"/>
</dbReference>
<keyword evidence="9" id="KW-0067">ATP-binding</keyword>
<dbReference type="PROSITE" id="PS50894">
    <property type="entry name" value="HPT"/>
    <property type="match status" value="1"/>
</dbReference>
<evidence type="ECO:0000256" key="4">
    <source>
        <dbReference type="ARBA" id="ARBA00022500"/>
    </source>
</evidence>
<dbReference type="Gene3D" id="3.30.70.1110">
    <property type="entry name" value="Histidine kinase CheA-like, P2 response regulator-binding domain"/>
    <property type="match status" value="1"/>
</dbReference>
<dbReference type="GO" id="GO:0006935">
    <property type="term" value="P:chemotaxis"/>
    <property type="evidence" value="ECO:0007669"/>
    <property type="project" value="UniProtKB-KW"/>
</dbReference>
<dbReference type="OrthoDB" id="9803176at2"/>
<dbReference type="Pfam" id="PF01627">
    <property type="entry name" value="Hpt"/>
    <property type="match status" value="1"/>
</dbReference>
<dbReference type="InterPro" id="IPR035891">
    <property type="entry name" value="CheY-binding_CheA"/>
</dbReference>
<reference evidence="17" key="3">
    <citation type="submission" date="2023-10" db="EMBL/GenBank/DDBJ databases">
        <authorList>
            <person name="Picardeau M."/>
            <person name="Thibeaux R."/>
        </authorList>
    </citation>
    <scope>NUCLEOTIDE SEQUENCE</scope>
    <source>
        <strain evidence="17">ATI7-C-A5</strain>
    </source>
</reference>
<dbReference type="SMART" id="SM01231">
    <property type="entry name" value="H-kinase_dim"/>
    <property type="match status" value="1"/>
</dbReference>
<dbReference type="RefSeq" id="WP_100746018.1">
    <property type="nucleotide sequence ID" value="NZ_NPEF02000002.1"/>
</dbReference>
<dbReference type="InterPro" id="IPR036641">
    <property type="entry name" value="HPT_dom_sf"/>
</dbReference>
<dbReference type="SUPFAM" id="SSF55874">
    <property type="entry name" value="ATPase domain of HSP90 chaperone/DNA topoisomerase II/histidine kinase"/>
    <property type="match status" value="1"/>
</dbReference>
<dbReference type="InterPro" id="IPR037006">
    <property type="entry name" value="CheA-like_homodim_sf"/>
</dbReference>
<feature type="domain" description="CheW-like" evidence="15">
    <location>
        <begin position="588"/>
        <end position="721"/>
    </location>
</feature>
<evidence type="ECO:0000256" key="8">
    <source>
        <dbReference type="ARBA" id="ARBA00022777"/>
    </source>
</evidence>
<feature type="coiled-coil region" evidence="12">
    <location>
        <begin position="13"/>
        <end position="40"/>
    </location>
</feature>
<dbReference type="SUPFAM" id="SSF47384">
    <property type="entry name" value="Homodimeric domain of signal transducing histidine kinase"/>
    <property type="match status" value="1"/>
</dbReference>
<dbReference type="InterPro" id="IPR010808">
    <property type="entry name" value="CheA_P2-bd"/>
</dbReference>
<evidence type="ECO:0000259" key="15">
    <source>
        <dbReference type="PROSITE" id="PS50851"/>
    </source>
</evidence>
<evidence type="ECO:0000256" key="3">
    <source>
        <dbReference type="ARBA" id="ARBA00021495"/>
    </source>
</evidence>
<dbReference type="SUPFAM" id="SSF47226">
    <property type="entry name" value="Histidine-containing phosphotransfer domain, HPT domain"/>
    <property type="match status" value="1"/>
</dbReference>
<dbReference type="CDD" id="cd00731">
    <property type="entry name" value="CheA_reg"/>
    <property type="match status" value="1"/>
</dbReference>
<dbReference type="InterPro" id="IPR003594">
    <property type="entry name" value="HATPase_dom"/>
</dbReference>
<dbReference type="InterPro" id="IPR036061">
    <property type="entry name" value="CheW-like_dom_sf"/>
</dbReference>
<dbReference type="InterPro" id="IPR028051">
    <property type="entry name" value="CheX-like_dom"/>
</dbReference>
<evidence type="ECO:0000259" key="16">
    <source>
        <dbReference type="PROSITE" id="PS50894"/>
    </source>
</evidence>
<dbReference type="InterPro" id="IPR005467">
    <property type="entry name" value="His_kinase_dom"/>
</dbReference>
<keyword evidence="6" id="KW-0808">Transferase</keyword>
<sequence>MAGILGEYTELFLEESEDQIEELNASLLRLESDHKNLSIINDIFRAAHSLKSSAAFVGLYNLSDLAHKMENLLQLTRDGKLEVKLPLVNLLFQCFDLIKYVIRNVAEGRKIDTPFTEMIQKLDAYEKDPGSFSSSIASAPTSSTPAPAPQSSSGAGSPVPQPSSSSDAESAPSSASSSAPSSVPKTSAASVAVSSNGNGLEVRLEADEVRELEEEIQKTGHCWKISVSLGKDSPMKGLRFSLILQNLKNLGVIYKAVPDLEELEKGADVVSISLLFLSSESLEQIRTAANVDMVEFLEVREYIPVVHEEVVTSNFKIEDDMTASESKVTLKSIKVSSDKLDQLMNNVGELIITNSGFQRIYDDLVRIFGEDQLFNDLKSRIDLINRISKELQSGIMNIRMVQISTVFRRFSRLVRDLSLETNKKVNLILSGESTELDKKVIDALGEPLLHLIRNSVDHGIEPPAERAAVGKPETGTVELNAYQGGSNIMVEIRDDGRGLDSEKILRKAIEKGLIGATEASNLSEQEIFQFIFQAGFSTAEKITDISGRGVGMNVVNNLIQEFKGKIIINSVKGQGTSFVLSFPQALAIIPSILVLMEEEVYAFPLSEVNETIKIHNDQITTLEGNEIINLRGEVLPIYRLNRIIGLQDKTDRDEFPVVIVQYKGRKLGFMVDELVGKHETVIKSLGKNFKNVHGLTGASIMGDGTIIMVLDIPGIVEIASELEDSDTIVHYHLETMQRISSIHSAEREEELYIQKTTNPTNVYNHKLHEITNRERLKKKKTDRTRETKRAVSEKEEVYREEKELAAALNVEMKAPAERQLPSVSDPGFGSAHPPIENVPPTITSYSSEPSPVSKKPFVSSEDEYRSHITDIALDKSASEDEQKRAKAIIDSFLTQKKERTLSVAPSKDFKGALSKEELKKLENVVNTGMMNAGMVLSQLLKKNIDLFIPEIIMNDREGLAQEIRFSEDHFYGLKIRMNGDLNGNLLMMFSRENAGNLAKELLGSETAPGEKLTDDAKSVLSEISNIVCSSVMNSISNKAKASVMPSVPEFLEGTFMQVLDVVKPERTKFLSMLTEFNHEGNDLLGVLLFLPDFDELMQLIPRF</sequence>
<keyword evidence="7" id="KW-0547">Nucleotide-binding</keyword>
<dbReference type="InterPro" id="IPR004105">
    <property type="entry name" value="CheA-like_dim"/>
</dbReference>
<dbReference type="PANTHER" id="PTHR43395">
    <property type="entry name" value="SENSOR HISTIDINE KINASE CHEA"/>
    <property type="match status" value="1"/>
</dbReference>
<dbReference type="FunFam" id="3.30.565.10:FF:000016">
    <property type="entry name" value="Chemotaxis protein CheA, putative"/>
    <property type="match status" value="1"/>
</dbReference>
<evidence type="ECO:0000256" key="10">
    <source>
        <dbReference type="ARBA" id="ARBA00023012"/>
    </source>
</evidence>
<comment type="catalytic activity">
    <reaction evidence="1">
        <text>ATP + protein L-histidine = ADP + protein N-phospho-L-histidine.</text>
        <dbReference type="EC" id="2.7.13.3"/>
    </reaction>
</comment>
<dbReference type="Pfam" id="PF13690">
    <property type="entry name" value="CheX"/>
    <property type="match status" value="1"/>
</dbReference>
<evidence type="ECO:0000256" key="2">
    <source>
        <dbReference type="ARBA" id="ARBA00012438"/>
    </source>
</evidence>
<dbReference type="FunFam" id="2.30.30.40:FF:000048">
    <property type="entry name" value="Chemotaxis protein CheA, putative"/>
    <property type="match status" value="1"/>
</dbReference>
<dbReference type="Gene3D" id="2.30.30.40">
    <property type="entry name" value="SH3 Domains"/>
    <property type="match status" value="1"/>
</dbReference>
<evidence type="ECO:0000256" key="6">
    <source>
        <dbReference type="ARBA" id="ARBA00022679"/>
    </source>
</evidence>
<dbReference type="PANTHER" id="PTHR43395:SF1">
    <property type="entry name" value="CHEMOTAXIS PROTEIN CHEA"/>
    <property type="match status" value="1"/>
</dbReference>
<dbReference type="Proteomes" id="UP000232122">
    <property type="component" value="Unassembled WGS sequence"/>
</dbReference>
<dbReference type="SMART" id="SM00260">
    <property type="entry name" value="CheW"/>
    <property type="match status" value="1"/>
</dbReference>
<dbReference type="PROSITE" id="PS50851">
    <property type="entry name" value="CHEW"/>
    <property type="match status" value="1"/>
</dbReference>
<dbReference type="EMBL" id="NPEF02000002">
    <property type="protein sequence ID" value="MDV6234557.1"/>
    <property type="molecule type" value="Genomic_DNA"/>
</dbReference>
<dbReference type="InterPro" id="IPR028976">
    <property type="entry name" value="CheC-like_sf"/>
</dbReference>
<dbReference type="EC" id="2.7.13.3" evidence="2"/>
<dbReference type="Gene3D" id="1.20.120.160">
    <property type="entry name" value="HPT domain"/>
    <property type="match status" value="1"/>
</dbReference>